<evidence type="ECO:0000259" key="1">
    <source>
        <dbReference type="Pfam" id="PF13338"/>
    </source>
</evidence>
<dbReference type="EMBL" id="CP136964">
    <property type="protein sequence ID" value="WOS96890.1"/>
    <property type="molecule type" value="Genomic_DNA"/>
</dbReference>
<dbReference type="AlphaFoldDB" id="A0AAF1BP70"/>
<dbReference type="KEGG" id="nmy:CJ229_004065"/>
<dbReference type="Proteomes" id="UP000243626">
    <property type="component" value="Chromosome"/>
</dbReference>
<reference evidence="3" key="1">
    <citation type="submission" date="2017-09" db="EMBL/GenBank/DDBJ databases">
        <title>Bacterial strain isolated from the female urinary microbiota.</title>
        <authorList>
            <person name="Thomas-White K."/>
            <person name="Kumar N."/>
            <person name="Forster S."/>
            <person name="Putonti C."/>
            <person name="Lawley T."/>
            <person name="Wolfe A.J."/>
        </authorList>
    </citation>
    <scope>NUCLEOTIDE SEQUENCE [LARGE SCALE GENOMIC DNA]</scope>
    <source>
        <strain evidence="3">UMB0959</strain>
    </source>
</reference>
<dbReference type="RefSeq" id="WP_317846627.1">
    <property type="nucleotide sequence ID" value="NZ_CP136964.1"/>
</dbReference>
<gene>
    <name evidence="2" type="ORF">CJ229_004065</name>
</gene>
<proteinExistence type="predicted"/>
<organism evidence="2 3">
    <name type="scientific">Nosocomiicoccus massiliensis</name>
    <dbReference type="NCBI Taxonomy" id="1232430"/>
    <lineage>
        <taxon>Bacteria</taxon>
        <taxon>Bacillati</taxon>
        <taxon>Bacillota</taxon>
        <taxon>Bacilli</taxon>
        <taxon>Bacillales</taxon>
        <taxon>Staphylococcaceae</taxon>
        <taxon>Nosocomiicoccus</taxon>
    </lineage>
</organism>
<feature type="domain" description="AbiEi antitoxin N-terminal" evidence="1">
    <location>
        <begin position="6"/>
        <end position="50"/>
    </location>
</feature>
<accession>A0AAF1BP70</accession>
<evidence type="ECO:0000313" key="3">
    <source>
        <dbReference type="Proteomes" id="UP000243626"/>
    </source>
</evidence>
<name>A0AAF1BP70_9STAP</name>
<reference evidence="2 3" key="2">
    <citation type="submission" date="2023-10" db="EMBL/GenBank/DDBJ databases">
        <authorList>
            <person name="Choi B."/>
        </authorList>
    </citation>
    <scope>NUCLEOTIDE SEQUENCE [LARGE SCALE GENOMIC DNA]</scope>
    <source>
        <strain evidence="2 3">UMB0959</strain>
    </source>
</reference>
<dbReference type="InterPro" id="IPR025159">
    <property type="entry name" value="AbiEi_N"/>
</dbReference>
<keyword evidence="3" id="KW-1185">Reference proteome</keyword>
<evidence type="ECO:0000313" key="2">
    <source>
        <dbReference type="EMBL" id="WOS96890.1"/>
    </source>
</evidence>
<sequence>MNKKKINNIIKKNNGIITASEATEKSIDSWYLTDMVRNGELERVARGVYLHPSYDNYDELYIFQLQHKVCIYSYQTALYLHGLTERLPFTNEVTVYQGYNTWRVKDMVIPHHVKKEWYEVGITEVKTEIGNIVSVYDMERTLCDIVRD</sequence>
<dbReference type="Pfam" id="PF13338">
    <property type="entry name" value="AbiEi_4"/>
    <property type="match status" value="1"/>
</dbReference>
<protein>
    <submittedName>
        <fullName evidence="2">Type IV toxin-antitoxin system AbiEi family antitoxin domain-containing protein</fullName>
    </submittedName>
</protein>